<dbReference type="Proteomes" id="UP000001850">
    <property type="component" value="Segment"/>
</dbReference>
<evidence type="ECO:0000256" key="1">
    <source>
        <dbReference type="SAM" id="MobiDB-lite"/>
    </source>
</evidence>
<gene>
    <name evidence="2" type="primary">16</name>
    <name evidence="2" type="ORF">RIZAL_16</name>
</gene>
<evidence type="ECO:0000313" key="2">
    <source>
        <dbReference type="EMBL" id="ACH62253.1"/>
    </source>
</evidence>
<dbReference type="EMBL" id="EU826467">
    <property type="protein sequence ID" value="ACH62253.1"/>
    <property type="molecule type" value="Genomic_DNA"/>
</dbReference>
<dbReference type="GeneID" id="6921052"/>
<protein>
    <submittedName>
        <fullName evidence="2">Uncharacterized protein</fullName>
    </submittedName>
</protein>
<proteinExistence type="predicted"/>
<name>B5LK07_9CAUD</name>
<evidence type="ECO:0000313" key="3">
    <source>
        <dbReference type="Proteomes" id="UP000001850"/>
    </source>
</evidence>
<sequence length="146" mass="16371">MAETVGSARVHRDRRRHRQVGALPVDSRMAHRHLPDHDGHPGESSGMAAPTARPARHRCRNQSRGGSVSMQLTLQIDRARIVEADIWRIISRANGVHIYRWTCGEPEEHRHLGGTIEHYEPDGAVVLAKRVLDAYLDQANQRSALA</sequence>
<organism evidence="2 3">
    <name type="scientific">Mycobacterium phage Rizal</name>
    <dbReference type="NCBI Taxonomy" id="546806"/>
    <lineage>
        <taxon>Viruses</taxon>
        <taxon>Duplodnaviria</taxon>
        <taxon>Heunggongvirae</taxon>
        <taxon>Uroviricota</taxon>
        <taxon>Caudoviricetes</taxon>
        <taxon>Ceeclamvirinae</taxon>
        <taxon>Bixzunavirus</taxon>
        <taxon>Bixzunavirus Bxz1</taxon>
    </lineage>
</organism>
<dbReference type="KEGG" id="vg:6921052"/>
<dbReference type="RefSeq" id="YP_002224714.1">
    <property type="nucleotide sequence ID" value="NC_011272.1"/>
</dbReference>
<feature type="region of interest" description="Disordered" evidence="1">
    <location>
        <begin position="1"/>
        <end position="68"/>
    </location>
</feature>
<feature type="compositionally biased region" description="Basic residues" evidence="1">
    <location>
        <begin position="9"/>
        <end position="19"/>
    </location>
</feature>
<reference evidence="2 3" key="1">
    <citation type="submission" date="2008-06" db="EMBL/GenBank/DDBJ databases">
        <authorList>
            <person name="Tantoco A.T."/>
            <person name="Peebles C.L."/>
            <person name="Paladin E.C."/>
            <person name="Jacobs-Sera D."/>
            <person name="Hendrix R.W."/>
            <person name="Hatfull G.F."/>
        </authorList>
    </citation>
    <scope>NUCLEOTIDE SEQUENCE [LARGE SCALE GENOMIC DNA]</scope>
</reference>
<accession>B5LK07</accession>